<keyword evidence="4" id="KW-1133">Transmembrane helix</keyword>
<protein>
    <recommendedName>
        <fullName evidence="8">Leucine-binding protein domain-containing protein</fullName>
    </recommendedName>
</protein>
<dbReference type="Gene3D" id="3.40.50.2300">
    <property type="match status" value="3"/>
</dbReference>
<dbReference type="AlphaFoldDB" id="A0A381W7C0"/>
<organism evidence="9">
    <name type="scientific">marine metagenome</name>
    <dbReference type="NCBI Taxonomy" id="408172"/>
    <lineage>
        <taxon>unclassified sequences</taxon>
        <taxon>metagenomes</taxon>
        <taxon>ecological metagenomes</taxon>
    </lineage>
</organism>
<keyword evidence="3" id="KW-0732">Signal</keyword>
<evidence type="ECO:0000313" key="9">
    <source>
        <dbReference type="EMBL" id="SVA47888.1"/>
    </source>
</evidence>
<keyword evidence="5" id="KW-0472">Membrane</keyword>
<evidence type="ECO:0000256" key="4">
    <source>
        <dbReference type="ARBA" id="ARBA00022989"/>
    </source>
</evidence>
<comment type="subcellular location">
    <subcellularLocation>
        <location evidence="1">Membrane</location>
        <topology evidence="1">Multi-pass membrane protein</topology>
    </subcellularLocation>
</comment>
<keyword evidence="2" id="KW-0812">Transmembrane</keyword>
<keyword evidence="7" id="KW-0325">Glycoprotein</keyword>
<dbReference type="InterPro" id="IPR028082">
    <property type="entry name" value="Peripla_BP_I"/>
</dbReference>
<evidence type="ECO:0000259" key="8">
    <source>
        <dbReference type="Pfam" id="PF13458"/>
    </source>
</evidence>
<feature type="domain" description="Leucine-binding protein" evidence="8">
    <location>
        <begin position="198"/>
        <end position="459"/>
    </location>
</feature>
<keyword evidence="6" id="KW-0675">Receptor</keyword>
<dbReference type="EMBL" id="UINC01010793">
    <property type="protein sequence ID" value="SVA47888.1"/>
    <property type="molecule type" value="Genomic_DNA"/>
</dbReference>
<feature type="non-terminal residue" evidence="9">
    <location>
        <position position="1"/>
    </location>
</feature>
<evidence type="ECO:0000256" key="3">
    <source>
        <dbReference type="ARBA" id="ARBA00022729"/>
    </source>
</evidence>
<proteinExistence type="predicted"/>
<evidence type="ECO:0000256" key="1">
    <source>
        <dbReference type="ARBA" id="ARBA00004141"/>
    </source>
</evidence>
<dbReference type="InterPro" id="IPR000337">
    <property type="entry name" value="GPCR_3"/>
</dbReference>
<dbReference type="InterPro" id="IPR051010">
    <property type="entry name" value="BCAA_transport"/>
</dbReference>
<evidence type="ECO:0000256" key="6">
    <source>
        <dbReference type="ARBA" id="ARBA00023170"/>
    </source>
</evidence>
<accession>A0A381W7C0</accession>
<dbReference type="GO" id="GO:0004930">
    <property type="term" value="F:G protein-coupled receptor activity"/>
    <property type="evidence" value="ECO:0007669"/>
    <property type="project" value="InterPro"/>
</dbReference>
<dbReference type="PRINTS" id="PR00248">
    <property type="entry name" value="GPCRMGR"/>
</dbReference>
<dbReference type="Pfam" id="PF13458">
    <property type="entry name" value="Peripla_BP_6"/>
    <property type="match status" value="1"/>
</dbReference>
<dbReference type="InterPro" id="IPR028081">
    <property type="entry name" value="Leu-bd"/>
</dbReference>
<reference evidence="9" key="1">
    <citation type="submission" date="2018-05" db="EMBL/GenBank/DDBJ databases">
        <authorList>
            <person name="Lanie J.A."/>
            <person name="Ng W.-L."/>
            <person name="Kazmierczak K.M."/>
            <person name="Andrzejewski T.M."/>
            <person name="Davidsen T.M."/>
            <person name="Wayne K.J."/>
            <person name="Tettelin H."/>
            <person name="Glass J.I."/>
            <person name="Rusch D."/>
            <person name="Podicherti R."/>
            <person name="Tsui H.-C.T."/>
            <person name="Winkler M.E."/>
        </authorList>
    </citation>
    <scope>NUCLEOTIDE SEQUENCE</scope>
</reference>
<evidence type="ECO:0000256" key="2">
    <source>
        <dbReference type="ARBA" id="ARBA00022692"/>
    </source>
</evidence>
<sequence length="558" mass="56185">FLCTQIGYEDTQTDFAAEVQAIADAECDSIVMVSYSTDGAAILETAAVLGVSLPTFGADGIADAAFLEDFSVPAIANGVMATKPRAGSSAGDFVDECSMDETCAGGIYTAETYDAVMMIGQAAMMENGANMASHLSMVGDDYAGASGQHTFLSNGDVAGAGYDICSFDALSSTDIYFTCMEWWSAIDGIQATPFAGMTVSIGFLNPMTGPIAVYAPGFGVAANVALGMMNIAGWNSGLQFEMVMVDSGCNGDVAAAGAQTLLDAGVVGVVGAACSGATMAANAVLGAAGIPMISYASTNPSLSDVSAYPDFFRVVPSDAIQGPALADVVTADSGSDVALLYMTNDYGSGLADSFAAAWEGAGNTLCASIGYEDTTTDFTSQVQSVMDNSCGSVMLISYAADGAAIVEELAAQSFSGQIFGGDGIAEEGLCASMADPSLCDGIVATKPAAPTPNERSMAFGAICASIPDCADGIYTAEAFDAMIIMGYSVFAQLSSPGATLSQMIGAVGQGFVGASGVHTFAANGDVGGSGYCVGTFNMVDGAPSFDCSRSWTLSGGVS</sequence>
<gene>
    <name evidence="9" type="ORF">METZ01_LOCUS100742</name>
</gene>
<name>A0A381W7C0_9ZZZZ</name>
<dbReference type="GO" id="GO:0016020">
    <property type="term" value="C:membrane"/>
    <property type="evidence" value="ECO:0007669"/>
    <property type="project" value="UniProtKB-SubCell"/>
</dbReference>
<dbReference type="PANTHER" id="PTHR30483">
    <property type="entry name" value="LEUCINE-SPECIFIC-BINDING PROTEIN"/>
    <property type="match status" value="1"/>
</dbReference>
<evidence type="ECO:0000256" key="5">
    <source>
        <dbReference type="ARBA" id="ARBA00023136"/>
    </source>
</evidence>
<evidence type="ECO:0000256" key="7">
    <source>
        <dbReference type="ARBA" id="ARBA00023180"/>
    </source>
</evidence>
<dbReference type="SUPFAM" id="SSF53822">
    <property type="entry name" value="Periplasmic binding protein-like I"/>
    <property type="match status" value="2"/>
</dbReference>
<dbReference type="PANTHER" id="PTHR30483:SF6">
    <property type="entry name" value="PERIPLASMIC BINDING PROTEIN OF ABC TRANSPORTER FOR NATURAL AMINO ACIDS"/>
    <property type="match status" value="1"/>
</dbReference>